<accession>A0ACC2L712</accession>
<evidence type="ECO:0000313" key="2">
    <source>
        <dbReference type="Proteomes" id="UP001234297"/>
    </source>
</evidence>
<keyword evidence="2" id="KW-1185">Reference proteome</keyword>
<protein>
    <submittedName>
        <fullName evidence="1">Uncharacterized protein</fullName>
    </submittedName>
</protein>
<comment type="caution">
    <text evidence="1">The sequence shown here is derived from an EMBL/GenBank/DDBJ whole genome shotgun (WGS) entry which is preliminary data.</text>
</comment>
<dbReference type="EMBL" id="CM056815">
    <property type="protein sequence ID" value="KAJ8629306.1"/>
    <property type="molecule type" value="Genomic_DNA"/>
</dbReference>
<gene>
    <name evidence="1" type="ORF">MRB53_022629</name>
</gene>
<sequence length="609" mass="68715">MQVLLPLLHMLSLMTGSMSMILVEINPPKIPNLKSFFLKFPSKPISFSSIPTHQDISHLILQQQSPSKALQTFRWASQLPNFSHSQSTYRALIHKLCIFCRFDTIKTILSEMPDSIGAPPDDDIFITIAHGYGRARMTHQAINIPELVSQFGKNPSLKIFNSVLDVLVKEDIDLGRDFFRRKIMGCGVQGDEYTFGILMKGLCRTNRIDEGFRLLKLMKSRGLLPNSVIYNTLIHALCKNGKVGRGRSLMSEMNDPNAVTFNVLISGYCRDGDFVRALVLLEQCFNHGLIPDVVTITKVLELLCKNERVMEAFEVLERVEKRGGVVDIVAHNTLIKGFCNLGKSKLDEALDLFHEMRTDGIEPDFVTYDTMIKGLCSEGKVDDGFKILDMMEEGNQRERISPYNSIIYGLYRENRLEQALDFLANMGRFFPRVVDRSFKILSLCKECKVGEAEKIYDQMVVEGGAPSALVYACLIDSLCKEEDVRRAFELMNEMVLNGYFPIPATFNALIIGFCGQGSVGNAITLMEEILRRGGFADAGSYHPLIDTLCRRGNFQRALGLLVQMVEKGVVPDHLIWNSLLMCLLNRETIWLKSKGWLHADHLLDCICET</sequence>
<proteinExistence type="predicted"/>
<name>A0ACC2L712_PERAE</name>
<evidence type="ECO:0000313" key="1">
    <source>
        <dbReference type="EMBL" id="KAJ8629306.1"/>
    </source>
</evidence>
<reference evidence="1 2" key="1">
    <citation type="journal article" date="2022" name="Hortic Res">
        <title>A haplotype resolved chromosomal level avocado genome allows analysis of novel avocado genes.</title>
        <authorList>
            <person name="Nath O."/>
            <person name="Fletcher S.J."/>
            <person name="Hayward A."/>
            <person name="Shaw L.M."/>
            <person name="Masouleh A.K."/>
            <person name="Furtado A."/>
            <person name="Henry R.J."/>
            <person name="Mitter N."/>
        </authorList>
    </citation>
    <scope>NUCLEOTIDE SEQUENCE [LARGE SCALE GENOMIC DNA]</scope>
    <source>
        <strain evidence="2">cv. Hass</strain>
    </source>
</reference>
<organism evidence="1 2">
    <name type="scientific">Persea americana</name>
    <name type="common">Avocado</name>
    <dbReference type="NCBI Taxonomy" id="3435"/>
    <lineage>
        <taxon>Eukaryota</taxon>
        <taxon>Viridiplantae</taxon>
        <taxon>Streptophyta</taxon>
        <taxon>Embryophyta</taxon>
        <taxon>Tracheophyta</taxon>
        <taxon>Spermatophyta</taxon>
        <taxon>Magnoliopsida</taxon>
        <taxon>Magnoliidae</taxon>
        <taxon>Laurales</taxon>
        <taxon>Lauraceae</taxon>
        <taxon>Persea</taxon>
    </lineage>
</organism>
<dbReference type="Proteomes" id="UP001234297">
    <property type="component" value="Chromosome 7"/>
</dbReference>